<reference evidence="2" key="1">
    <citation type="submission" date="2019-04" db="EMBL/GenBank/DDBJ databases">
        <authorList>
            <person name="Melise S."/>
            <person name="Noan J."/>
            <person name="Okalmin O."/>
        </authorList>
    </citation>
    <scope>NUCLEOTIDE SEQUENCE</scope>
    <source>
        <strain evidence="2">FN9</strain>
    </source>
</reference>
<evidence type="ECO:0000256" key="1">
    <source>
        <dbReference type="SAM" id="MobiDB-lite"/>
    </source>
</evidence>
<gene>
    <name evidence="2" type="ORF">FUG_LOCUS452706</name>
</gene>
<accession>A0A4E9EFN1</accession>
<dbReference type="EMBL" id="CAAKMV010000153">
    <property type="protein sequence ID" value="VIO61715.1"/>
    <property type="molecule type" value="Genomic_DNA"/>
</dbReference>
<dbReference type="AlphaFoldDB" id="A0A4E9EFN1"/>
<evidence type="ECO:0000313" key="2">
    <source>
        <dbReference type="EMBL" id="VIO61715.1"/>
    </source>
</evidence>
<organism evidence="2">
    <name type="scientific">Gibberella zeae</name>
    <name type="common">Wheat head blight fungus</name>
    <name type="synonym">Fusarium graminearum</name>
    <dbReference type="NCBI Taxonomy" id="5518"/>
    <lineage>
        <taxon>Eukaryota</taxon>
        <taxon>Fungi</taxon>
        <taxon>Dikarya</taxon>
        <taxon>Ascomycota</taxon>
        <taxon>Pezizomycotina</taxon>
        <taxon>Sordariomycetes</taxon>
        <taxon>Hypocreomycetidae</taxon>
        <taxon>Hypocreales</taxon>
        <taxon>Nectriaceae</taxon>
        <taxon>Fusarium</taxon>
    </lineage>
</organism>
<protein>
    <submittedName>
        <fullName evidence="2">Uncharacterized protein</fullName>
    </submittedName>
</protein>
<feature type="region of interest" description="Disordered" evidence="1">
    <location>
        <begin position="111"/>
        <end position="133"/>
    </location>
</feature>
<name>A0A4E9EFN1_GIBZA</name>
<proteinExistence type="predicted"/>
<sequence>MTSLAQSSKQSGFPPSAPLSPSLVTATKILSIVRIATGGACLFAPQLTCSLHDYYVPAPYALLVRMMGAREAINGALLFTASDGKESDGGNRNIRRALWVGILADSMDICSGQKHSQSPHGEENQARRKRRCDRGQPMTCAQLNERLNDPECASKVFQPKAGELYLVYRKESQCWLAALLLPLTDLESVGVSASLKSLGLSRKSPSCITYNVNSGEFEWRVEYKDGGKLSHERKYPIMYFSSSKFPECSAIGWVLAKDLRLQDESTLQPSAVPYCGVARAFMKRRTSRRISEDKVRDLDYLLSMMPAHFFKFILDSD</sequence>